<feature type="transmembrane region" description="Helical" evidence="1">
    <location>
        <begin position="44"/>
        <end position="60"/>
    </location>
</feature>
<evidence type="ECO:0000256" key="1">
    <source>
        <dbReference type="SAM" id="Phobius"/>
    </source>
</evidence>
<comment type="caution">
    <text evidence="2">The sequence shown here is derived from an EMBL/GenBank/DDBJ whole genome shotgun (WGS) entry which is preliminary data.</text>
</comment>
<dbReference type="STRING" id="1385514.N782_00495"/>
<organism evidence="2 3">
    <name type="scientific">Pontibacillus yanchengensis Y32</name>
    <dbReference type="NCBI Taxonomy" id="1385514"/>
    <lineage>
        <taxon>Bacteria</taxon>
        <taxon>Bacillati</taxon>
        <taxon>Bacillota</taxon>
        <taxon>Bacilli</taxon>
        <taxon>Bacillales</taxon>
        <taxon>Bacillaceae</taxon>
        <taxon>Pontibacillus</taxon>
    </lineage>
</organism>
<keyword evidence="1" id="KW-0812">Transmembrane</keyword>
<evidence type="ECO:0000313" key="2">
    <source>
        <dbReference type="EMBL" id="KGP74685.1"/>
    </source>
</evidence>
<proteinExistence type="predicted"/>
<keyword evidence="1" id="KW-1133">Transmembrane helix</keyword>
<dbReference type="Proteomes" id="UP000030147">
    <property type="component" value="Unassembled WGS sequence"/>
</dbReference>
<name>A0A0A2TZJ2_9BACI</name>
<keyword evidence="1" id="KW-0472">Membrane</keyword>
<feature type="transmembrane region" description="Helical" evidence="1">
    <location>
        <begin position="15"/>
        <end position="32"/>
    </location>
</feature>
<dbReference type="AlphaFoldDB" id="A0A0A2TZJ2"/>
<accession>A0A0A2TZJ2</accession>
<dbReference type="EMBL" id="AVBF01000001">
    <property type="protein sequence ID" value="KGP74685.1"/>
    <property type="molecule type" value="Genomic_DNA"/>
</dbReference>
<dbReference type="RefSeq" id="WP_036815137.1">
    <property type="nucleotide sequence ID" value="NZ_AVBF01000001.1"/>
</dbReference>
<reference evidence="2 3" key="1">
    <citation type="journal article" date="2015" name="Stand. Genomic Sci.">
        <title>High quality draft genome sequence of the moderately halophilic bacterium Pontibacillus yanchengensis Y32(T) and comparison among Pontibacillus genomes.</title>
        <authorList>
            <person name="Huang J."/>
            <person name="Qiao Z.X."/>
            <person name="Tang J.W."/>
            <person name="Wang G."/>
        </authorList>
    </citation>
    <scope>NUCLEOTIDE SEQUENCE [LARGE SCALE GENOMIC DNA]</scope>
    <source>
        <strain evidence="2 3">Y32</strain>
    </source>
</reference>
<evidence type="ECO:0000313" key="3">
    <source>
        <dbReference type="Proteomes" id="UP000030147"/>
    </source>
</evidence>
<keyword evidence="3" id="KW-1185">Reference proteome</keyword>
<protein>
    <submittedName>
        <fullName evidence="2">Uncharacterized protein</fullName>
    </submittedName>
</protein>
<gene>
    <name evidence="2" type="ORF">N782_00495</name>
</gene>
<feature type="transmembrane region" description="Helical" evidence="1">
    <location>
        <begin position="66"/>
        <end position="87"/>
    </location>
</feature>
<sequence>MILLQRNFLPGLEKIIVGLLSLLATAFFGLTYSKNRPTNELNKGTIIAIGGLIFLVTFVLTDNSLVGFEIMFTFSLSFLGVAVLYFIN</sequence>